<evidence type="ECO:0000313" key="7">
    <source>
        <dbReference type="EMBL" id="MDN4872985.1"/>
    </source>
</evidence>
<keyword evidence="4" id="KW-0413">Isomerase</keyword>
<dbReference type="NCBIfam" id="NF005380">
    <property type="entry name" value="PRK06923.1"/>
    <property type="match status" value="1"/>
</dbReference>
<accession>A0AAW7ND92</accession>
<dbReference type="NCBIfam" id="TIGR00543">
    <property type="entry name" value="isochor_syn"/>
    <property type="match status" value="1"/>
</dbReference>
<dbReference type="PANTHER" id="PTHR42839:SF2">
    <property type="entry name" value="ISOCHORISMATE SYNTHASE ENTC"/>
    <property type="match status" value="1"/>
</dbReference>
<dbReference type="SUPFAM" id="SSF56322">
    <property type="entry name" value="ADC synthase"/>
    <property type="match status" value="1"/>
</dbReference>
<reference evidence="7" key="1">
    <citation type="submission" date="2023-07" db="EMBL/GenBank/DDBJ databases">
        <title>Complete genome sequence of Bacillus cereus SRCM126073 isolated from soil.</title>
        <authorList>
            <person name="Yang H.-G."/>
            <person name="Ryu M.-S."/>
            <person name="Ha G.-S."/>
            <person name="Yang H.-J."/>
            <person name="Jeong D.-Y."/>
        </authorList>
    </citation>
    <scope>NUCLEOTIDE SEQUENCE</scope>
    <source>
        <strain evidence="7">SRCM126073</strain>
    </source>
</reference>
<evidence type="ECO:0000256" key="5">
    <source>
        <dbReference type="ARBA" id="ARBA00041564"/>
    </source>
</evidence>
<gene>
    <name evidence="7" type="primary">dhbC</name>
    <name evidence="7" type="ORF">QYM23_08955</name>
</gene>
<comment type="similarity">
    <text evidence="2">Belongs to the isochorismate synthase family.</text>
</comment>
<comment type="caution">
    <text evidence="7">The sequence shown here is derived from an EMBL/GenBank/DDBJ whole genome shotgun (WGS) entry which is preliminary data.</text>
</comment>
<evidence type="ECO:0000259" key="6">
    <source>
        <dbReference type="Pfam" id="PF00425"/>
    </source>
</evidence>
<evidence type="ECO:0000313" key="8">
    <source>
        <dbReference type="Proteomes" id="UP001175137"/>
    </source>
</evidence>
<protein>
    <recommendedName>
        <fullName evidence="3">isochorismate synthase</fullName>
        <ecNumber evidence="3">5.4.4.2</ecNumber>
    </recommendedName>
    <alternativeName>
        <fullName evidence="5">Isochorismate mutase</fullName>
    </alternativeName>
</protein>
<dbReference type="InterPro" id="IPR004561">
    <property type="entry name" value="IsoChor_synthase"/>
</dbReference>
<dbReference type="GO" id="GO:0008909">
    <property type="term" value="F:isochorismate synthase activity"/>
    <property type="evidence" value="ECO:0007669"/>
    <property type="project" value="UniProtKB-EC"/>
</dbReference>
<dbReference type="RefSeq" id="WP_283729683.1">
    <property type="nucleotide sequence ID" value="NZ_CP125992.1"/>
</dbReference>
<proteinExistence type="inferred from homology"/>
<dbReference type="EC" id="5.4.4.2" evidence="3"/>
<dbReference type="PANTHER" id="PTHR42839">
    <property type="entry name" value="ISOCHORISMATE SYNTHASE ENTC"/>
    <property type="match status" value="1"/>
</dbReference>
<evidence type="ECO:0000256" key="3">
    <source>
        <dbReference type="ARBA" id="ARBA00012824"/>
    </source>
</evidence>
<evidence type="ECO:0000256" key="4">
    <source>
        <dbReference type="ARBA" id="ARBA00023235"/>
    </source>
</evidence>
<organism evidence="7 8">
    <name type="scientific">Bacillus cereus</name>
    <dbReference type="NCBI Taxonomy" id="1396"/>
    <lineage>
        <taxon>Bacteria</taxon>
        <taxon>Bacillati</taxon>
        <taxon>Bacillota</taxon>
        <taxon>Bacilli</taxon>
        <taxon>Bacillales</taxon>
        <taxon>Bacillaceae</taxon>
        <taxon>Bacillus</taxon>
        <taxon>Bacillus cereus group</taxon>
    </lineage>
</organism>
<dbReference type="InterPro" id="IPR005801">
    <property type="entry name" value="ADC_synthase"/>
</dbReference>
<dbReference type="Gene3D" id="3.60.120.10">
    <property type="entry name" value="Anthranilate synthase"/>
    <property type="match status" value="1"/>
</dbReference>
<sequence length="403" mass="45455">MNKTDLLRSNCEILKESKDCRYFFFDSPSQTIIAEGEFAKIKCSPDQYNTKIVKEYLKRAQELGNENPIIVGAFQFDKTKNAKLFIPSEYKIYNRLDNKLSKSTVFNNFMNDFHIEPIPTPAEYIEGVRKGIEKIKTGGLEKVVLSRSLKIDTPKKIDSKQLLLKLLEGNSDGYTYSMDISDKNEVQNKEKILIGSSPELLISKKGINIISTPLAGSRPRKKDKLEDEEMARELLTSPKDLKEHNFVVEAIVNAIRPFCSEVNYSKKPSLLNTETMWHLSTEIQGKLLNPNVTSLELALALHPTPAVCGTKTDNAKQLIKEIEQFDRNFFTGMIGWCDMNGDGEWVVTIRCAELEENVIKIYAGAGIVKDSIPEEELAETNAKFQTMLNAIQSINKGAENNNA</sequence>
<feature type="domain" description="Chorismate-utilising enzyme C-terminal" evidence="6">
    <location>
        <begin position="122"/>
        <end position="383"/>
    </location>
</feature>
<dbReference type="InterPro" id="IPR015890">
    <property type="entry name" value="Chorismate_C"/>
</dbReference>
<comment type="catalytic activity">
    <reaction evidence="1">
        <text>chorismate = isochorismate</text>
        <dbReference type="Rhea" id="RHEA:18985"/>
        <dbReference type="ChEBI" id="CHEBI:29748"/>
        <dbReference type="ChEBI" id="CHEBI:29780"/>
        <dbReference type="EC" id="5.4.4.2"/>
    </reaction>
</comment>
<dbReference type="Proteomes" id="UP001175137">
    <property type="component" value="Unassembled WGS sequence"/>
</dbReference>
<name>A0AAW7ND92_BACCE</name>
<dbReference type="AlphaFoldDB" id="A0AAW7ND92"/>
<dbReference type="Pfam" id="PF00425">
    <property type="entry name" value="Chorismate_bind"/>
    <property type="match status" value="1"/>
</dbReference>
<dbReference type="EMBL" id="JAUIQW010000001">
    <property type="protein sequence ID" value="MDN4872985.1"/>
    <property type="molecule type" value="Genomic_DNA"/>
</dbReference>
<dbReference type="GO" id="GO:0009697">
    <property type="term" value="P:salicylic acid biosynthetic process"/>
    <property type="evidence" value="ECO:0007669"/>
    <property type="project" value="TreeGrafter"/>
</dbReference>
<evidence type="ECO:0000256" key="2">
    <source>
        <dbReference type="ARBA" id="ARBA00005297"/>
    </source>
</evidence>
<evidence type="ECO:0000256" key="1">
    <source>
        <dbReference type="ARBA" id="ARBA00000799"/>
    </source>
</evidence>